<dbReference type="AlphaFoldDB" id="A0A9D1JPV7"/>
<comment type="caution">
    <text evidence="2">The sequence shown here is derived from an EMBL/GenBank/DDBJ whole genome shotgun (WGS) entry which is preliminary data.</text>
</comment>
<dbReference type="InterPro" id="IPR001387">
    <property type="entry name" value="Cro/C1-type_HTH"/>
</dbReference>
<protein>
    <submittedName>
        <fullName evidence="2">Helix-turn-helix transcriptional regulator</fullName>
    </submittedName>
</protein>
<dbReference type="InterPro" id="IPR010982">
    <property type="entry name" value="Lambda_DNA-bd_dom_sf"/>
</dbReference>
<reference evidence="2" key="1">
    <citation type="submission" date="2020-10" db="EMBL/GenBank/DDBJ databases">
        <authorList>
            <person name="Gilroy R."/>
        </authorList>
    </citation>
    <scope>NUCLEOTIDE SEQUENCE</scope>
    <source>
        <strain evidence="2">CHK178-757</strain>
    </source>
</reference>
<reference evidence="2" key="2">
    <citation type="journal article" date="2021" name="PeerJ">
        <title>Extensive microbial diversity within the chicken gut microbiome revealed by metagenomics and culture.</title>
        <authorList>
            <person name="Gilroy R."/>
            <person name="Ravi A."/>
            <person name="Getino M."/>
            <person name="Pursley I."/>
            <person name="Horton D.L."/>
            <person name="Alikhan N.F."/>
            <person name="Baker D."/>
            <person name="Gharbi K."/>
            <person name="Hall N."/>
            <person name="Watson M."/>
            <person name="Adriaenssens E.M."/>
            <person name="Foster-Nyarko E."/>
            <person name="Jarju S."/>
            <person name="Secka A."/>
            <person name="Antonio M."/>
            <person name="Oren A."/>
            <person name="Chaudhuri R.R."/>
            <person name="La Ragione R."/>
            <person name="Hildebrand F."/>
            <person name="Pallen M.J."/>
        </authorList>
    </citation>
    <scope>NUCLEOTIDE SEQUENCE</scope>
    <source>
        <strain evidence="2">CHK178-757</strain>
    </source>
</reference>
<dbReference type="Gene3D" id="1.10.260.40">
    <property type="entry name" value="lambda repressor-like DNA-binding domains"/>
    <property type="match status" value="1"/>
</dbReference>
<evidence type="ECO:0000259" key="1">
    <source>
        <dbReference type="PROSITE" id="PS50943"/>
    </source>
</evidence>
<dbReference type="EMBL" id="DVIT01000002">
    <property type="protein sequence ID" value="HIS46049.1"/>
    <property type="molecule type" value="Genomic_DNA"/>
</dbReference>
<dbReference type="Proteomes" id="UP000823927">
    <property type="component" value="Unassembled WGS sequence"/>
</dbReference>
<accession>A0A9D1JPV7</accession>
<organism evidence="2 3">
    <name type="scientific">Candidatus Scybalocola faecigallinarum</name>
    <dbReference type="NCBI Taxonomy" id="2840941"/>
    <lineage>
        <taxon>Bacteria</taxon>
        <taxon>Bacillati</taxon>
        <taxon>Bacillota</taxon>
        <taxon>Clostridia</taxon>
        <taxon>Lachnospirales</taxon>
        <taxon>Lachnospiraceae</taxon>
        <taxon>Lachnospiraceae incertae sedis</taxon>
        <taxon>Candidatus Scybalocola (ex Gilroy et al. 2021)</taxon>
    </lineage>
</organism>
<feature type="domain" description="HTH cro/C1-type" evidence="1">
    <location>
        <begin position="10"/>
        <end position="64"/>
    </location>
</feature>
<dbReference type="GO" id="GO:0003677">
    <property type="term" value="F:DNA binding"/>
    <property type="evidence" value="ECO:0007669"/>
    <property type="project" value="InterPro"/>
</dbReference>
<evidence type="ECO:0000313" key="3">
    <source>
        <dbReference type="Proteomes" id="UP000823927"/>
    </source>
</evidence>
<sequence>MVKNNIEVDVKVKCIEQGKTQAKLAEEIDTTKAYVNRVIKKNDSVVNNTFVKMMEALGYDIELHYVKREESE</sequence>
<name>A0A9D1JPV7_9FIRM</name>
<dbReference type="SUPFAM" id="SSF47413">
    <property type="entry name" value="lambda repressor-like DNA-binding domains"/>
    <property type="match status" value="1"/>
</dbReference>
<dbReference type="CDD" id="cd00093">
    <property type="entry name" value="HTH_XRE"/>
    <property type="match status" value="1"/>
</dbReference>
<gene>
    <name evidence="2" type="ORF">IAB46_00545</name>
</gene>
<evidence type="ECO:0000313" key="2">
    <source>
        <dbReference type="EMBL" id="HIS46049.1"/>
    </source>
</evidence>
<dbReference type="Pfam" id="PF01381">
    <property type="entry name" value="HTH_3"/>
    <property type="match status" value="1"/>
</dbReference>
<dbReference type="PROSITE" id="PS50943">
    <property type="entry name" value="HTH_CROC1"/>
    <property type="match status" value="1"/>
</dbReference>
<proteinExistence type="predicted"/>